<protein>
    <submittedName>
        <fullName evidence="4">C2H2-type domain-containing protein</fullName>
    </submittedName>
</protein>
<feature type="region of interest" description="Disordered" evidence="1">
    <location>
        <begin position="364"/>
        <end position="416"/>
    </location>
</feature>
<evidence type="ECO:0000313" key="2">
    <source>
        <dbReference type="EMBL" id="VDL94380.1"/>
    </source>
</evidence>
<reference evidence="4" key="1">
    <citation type="submission" date="2016-06" db="UniProtKB">
        <authorList>
            <consortium name="WormBaseParasite"/>
        </authorList>
    </citation>
    <scope>IDENTIFICATION</scope>
</reference>
<dbReference type="EMBL" id="UYSU01034419">
    <property type="protein sequence ID" value="VDL94380.1"/>
    <property type="molecule type" value="Genomic_DNA"/>
</dbReference>
<dbReference type="AlphaFoldDB" id="A0A183SUU7"/>
<feature type="region of interest" description="Disordered" evidence="1">
    <location>
        <begin position="484"/>
        <end position="509"/>
    </location>
</feature>
<accession>A0A183SUU7</accession>
<proteinExistence type="predicted"/>
<feature type="compositionally biased region" description="Polar residues" evidence="1">
    <location>
        <begin position="392"/>
        <end position="407"/>
    </location>
</feature>
<dbReference type="WBParaSite" id="SSLN_0000829901-mRNA-1">
    <property type="protein sequence ID" value="SSLN_0000829901-mRNA-1"/>
    <property type="gene ID" value="SSLN_0000829901"/>
</dbReference>
<name>A0A183SUU7_SCHSO</name>
<dbReference type="PANTHER" id="PTHR19446">
    <property type="entry name" value="REVERSE TRANSCRIPTASES"/>
    <property type="match status" value="1"/>
</dbReference>
<feature type="region of interest" description="Disordered" evidence="1">
    <location>
        <begin position="581"/>
        <end position="607"/>
    </location>
</feature>
<feature type="compositionally biased region" description="Low complexity" evidence="1">
    <location>
        <begin position="1"/>
        <end position="20"/>
    </location>
</feature>
<evidence type="ECO:0000313" key="4">
    <source>
        <dbReference type="WBParaSite" id="SSLN_0000829901-mRNA-1"/>
    </source>
</evidence>
<reference evidence="2 3" key="2">
    <citation type="submission" date="2018-11" db="EMBL/GenBank/DDBJ databases">
        <authorList>
            <consortium name="Pathogen Informatics"/>
        </authorList>
    </citation>
    <scope>NUCLEOTIDE SEQUENCE [LARGE SCALE GENOMIC DNA]</scope>
    <source>
        <strain evidence="2 3">NST_G2</strain>
    </source>
</reference>
<feature type="compositionally biased region" description="Polar residues" evidence="1">
    <location>
        <begin position="523"/>
        <end position="550"/>
    </location>
</feature>
<feature type="region of interest" description="Disordered" evidence="1">
    <location>
        <begin position="1"/>
        <end position="21"/>
    </location>
</feature>
<keyword evidence="3" id="KW-1185">Reference proteome</keyword>
<feature type="region of interest" description="Disordered" evidence="1">
    <location>
        <begin position="523"/>
        <end position="564"/>
    </location>
</feature>
<gene>
    <name evidence="2" type="ORF">SSLN_LOCUS7995</name>
</gene>
<dbReference type="Proteomes" id="UP000275846">
    <property type="component" value="Unassembled WGS sequence"/>
</dbReference>
<organism evidence="4">
    <name type="scientific">Schistocephalus solidus</name>
    <name type="common">Tapeworm</name>
    <dbReference type="NCBI Taxonomy" id="70667"/>
    <lineage>
        <taxon>Eukaryota</taxon>
        <taxon>Metazoa</taxon>
        <taxon>Spiralia</taxon>
        <taxon>Lophotrochozoa</taxon>
        <taxon>Platyhelminthes</taxon>
        <taxon>Cestoda</taxon>
        <taxon>Eucestoda</taxon>
        <taxon>Diphyllobothriidea</taxon>
        <taxon>Diphyllobothriidae</taxon>
        <taxon>Schistocephalus</taxon>
    </lineage>
</organism>
<evidence type="ECO:0000313" key="3">
    <source>
        <dbReference type="Proteomes" id="UP000275846"/>
    </source>
</evidence>
<evidence type="ECO:0000256" key="1">
    <source>
        <dbReference type="SAM" id="MobiDB-lite"/>
    </source>
</evidence>
<sequence>MTSSSLSDPATLTATATPTTMNDIPPASSDFSCPHCACKFNLRIGLVGQLRIHRTEAGEPVPGAPKYSRRARLHCLHCCRTFTYRMGLLGRMRLHDNLRILTMLAKRCTFIKDTAKIALSLYLENAPDTATGDPRVEPITLPPAEAQLEARLNVQLRAGLRQLNEIFVQWPAERRLALLRSSPAWRKKEDTSNKRTKSVSLPVTRLATVSRRQFSESVLPRTFRRRSQPTSVATPKIASGDSAVAGRTTNVASQWRTLSLPPPTDLHPRHLGHRLPHALPVCSGGDAQQRNSSTALQRHPFASARATATPRYQCRPRWQPSFLEVPIPPRPIALIDPPAYIDISPCKRRRKIIQIAVRDRSRALLGGGKRGNSPGKQQRGLGAGSRLPISPGATSGGASNRTLSNDVGKSIRPVATTRLPQTCSATASTAERGVLTEPTRQFSILSRDVMSGPGIVYKNRFLHSASTPGARIRSKSASSFSFLSTVRQRPRHGHQESSQSGVGSNQSNAISCSCMDRSQRLSSISSKPVASKATKTPTAAEGGSQSSEATCPQMHDTGGDTNRCQQHFPVLQRIVSATLREQVAPKQQSQEPSIRPAQRSDEDSCAQQPREQWQLKFRFHPNDVPVVSSDVKSNSSSIYQDRVLRIVAFLVVAAISDNELLQHNTADKKIANSEALAVHFRNILNCPSAISYATIDQLPQVDTNNDLDLPPSLPETLRIMQQISSGKAPGSDAIPPEFYKHGGPRLMAELTTLFQKRWRQGQVPQDFKDVTIVHLYKRKGNWQL</sequence>
<feature type="region of interest" description="Disordered" evidence="1">
    <location>
        <begin position="217"/>
        <end position="248"/>
    </location>
</feature>
<dbReference type="OrthoDB" id="6262495at2759"/>
<feature type="compositionally biased region" description="Low complexity" evidence="1">
    <location>
        <begin position="497"/>
        <end position="508"/>
    </location>
</feature>